<evidence type="ECO:0000256" key="1">
    <source>
        <dbReference type="ARBA" id="ARBA00022679"/>
    </source>
</evidence>
<comment type="caution">
    <text evidence="5">The sequence shown here is derived from an EMBL/GenBank/DDBJ whole genome shotgun (WGS) entry which is preliminary data.</text>
</comment>
<evidence type="ECO:0000313" key="6">
    <source>
        <dbReference type="Proteomes" id="UP001219934"/>
    </source>
</evidence>
<dbReference type="Proteomes" id="UP001219934">
    <property type="component" value="Unassembled WGS sequence"/>
</dbReference>
<feature type="active site" description="Glycyl thioester intermediate" evidence="3">
    <location>
        <position position="461"/>
    </location>
</feature>
<dbReference type="Gene3D" id="3.30.2410.10">
    <property type="entry name" value="Hect, E3 ligase catalytic domain"/>
    <property type="match status" value="1"/>
</dbReference>
<organism evidence="5 6">
    <name type="scientific">Pogonophryne albipinna</name>
    <dbReference type="NCBI Taxonomy" id="1090488"/>
    <lineage>
        <taxon>Eukaryota</taxon>
        <taxon>Metazoa</taxon>
        <taxon>Chordata</taxon>
        <taxon>Craniata</taxon>
        <taxon>Vertebrata</taxon>
        <taxon>Euteleostomi</taxon>
        <taxon>Actinopterygii</taxon>
        <taxon>Neopterygii</taxon>
        <taxon>Teleostei</taxon>
        <taxon>Neoteleostei</taxon>
        <taxon>Acanthomorphata</taxon>
        <taxon>Eupercaria</taxon>
        <taxon>Perciformes</taxon>
        <taxon>Notothenioidei</taxon>
        <taxon>Pogonophryne</taxon>
    </lineage>
</organism>
<dbReference type="Pfam" id="PF00632">
    <property type="entry name" value="HECT"/>
    <property type="match status" value="1"/>
</dbReference>
<reference evidence="5" key="1">
    <citation type="submission" date="2022-11" db="EMBL/GenBank/DDBJ databases">
        <title>Chromosome-level genome of Pogonophryne albipinna.</title>
        <authorList>
            <person name="Jo E."/>
        </authorList>
    </citation>
    <scope>NUCLEOTIDE SEQUENCE</scope>
    <source>
        <strain evidence="5">SGF0006</strain>
        <tissue evidence="5">Muscle</tissue>
    </source>
</reference>
<evidence type="ECO:0000256" key="2">
    <source>
        <dbReference type="ARBA" id="ARBA00022786"/>
    </source>
</evidence>
<keyword evidence="2 3" id="KW-0833">Ubl conjugation pathway</keyword>
<gene>
    <name evidence="5" type="ORF">JOQ06_000826</name>
</gene>
<dbReference type="SMART" id="SM00119">
    <property type="entry name" value="HECTc"/>
    <property type="match status" value="1"/>
</dbReference>
<sequence>MYCPFCGSSVTSSHGFCGVCGRDITFLKDVANKVPEEMPTTSAHLSAQPSTSAAGSSAVVSFQKYREIKKRERKTFFPNGRHNSKNEKKQKLVKISVGVMRRMDGCLKPVRGRSLPLNVEPQWSCEELLAAAIKKQKAFNQDLKDGAHFLLYPDARVITNIPGTDTPFTVQMYKEAIGKPYQRITLYICTLEAIENSCYTGTTSSSDEDSVVVDRKFLTFDNAAAKDEEYFHAGRMIATSIVHGGPGPRFLSETLYQHLTGMKNTNIEAIIEDITDDTMRASLLEISSAATLEELHASIDRNSSLLQTAGCLQYPDGVDGKNAIIKDFMQWYIIYRNHFAIQRFKDGLEALDVIHALEQHGSVFRAFMCSSVVELTSATLEEVFEVQHSSEKGSSRRHEETRVLGFWRDYLLEKEEKRTGLLLSDILMFSTGLNTLPPSGIQPRPQLVFHRTSRFPIGRTCSNTIEIPMSSTYEQFESNMDFGIQNSPGFGLY</sequence>
<dbReference type="PROSITE" id="PS50237">
    <property type="entry name" value="HECT"/>
    <property type="match status" value="1"/>
</dbReference>
<dbReference type="AlphaFoldDB" id="A0AAD6B462"/>
<dbReference type="SUPFAM" id="SSF56204">
    <property type="entry name" value="Hect, E3 ligase catalytic domain"/>
    <property type="match status" value="1"/>
</dbReference>
<keyword evidence="1" id="KW-0808">Transferase</keyword>
<dbReference type="InterPro" id="IPR000569">
    <property type="entry name" value="HECT_dom"/>
</dbReference>
<feature type="domain" description="HECT" evidence="4">
    <location>
        <begin position="426"/>
        <end position="493"/>
    </location>
</feature>
<accession>A0AAD6B462</accession>
<evidence type="ECO:0000256" key="3">
    <source>
        <dbReference type="PROSITE-ProRule" id="PRU00104"/>
    </source>
</evidence>
<dbReference type="EMBL" id="JAPTMU010000010">
    <property type="protein sequence ID" value="KAJ4936224.1"/>
    <property type="molecule type" value="Genomic_DNA"/>
</dbReference>
<keyword evidence="6" id="KW-1185">Reference proteome</keyword>
<evidence type="ECO:0000259" key="4">
    <source>
        <dbReference type="PROSITE" id="PS50237"/>
    </source>
</evidence>
<protein>
    <recommendedName>
        <fullName evidence="4">HECT domain-containing protein</fullName>
    </recommendedName>
</protein>
<dbReference type="GO" id="GO:0004842">
    <property type="term" value="F:ubiquitin-protein transferase activity"/>
    <property type="evidence" value="ECO:0007669"/>
    <property type="project" value="InterPro"/>
</dbReference>
<name>A0AAD6B462_9TELE</name>
<dbReference type="InterPro" id="IPR035983">
    <property type="entry name" value="Hect_E3_ubiquitin_ligase"/>
</dbReference>
<evidence type="ECO:0000313" key="5">
    <source>
        <dbReference type="EMBL" id="KAJ4936224.1"/>
    </source>
</evidence>
<proteinExistence type="predicted"/>